<dbReference type="CDD" id="cd13520">
    <property type="entry name" value="PBP2_TAXI_TRAP"/>
    <property type="match status" value="1"/>
</dbReference>
<dbReference type="EnsemblBacteria" id="ABC20942">
    <property type="protein sequence ID" value="ABC20942"/>
    <property type="gene ID" value="Rru_A0137"/>
</dbReference>
<organism evidence="1 2">
    <name type="scientific">Rhodospirillum rubrum (strain ATCC 11170 / ATH 1.1.1 / DSM 467 / LMG 4362 / NCIMB 8255 / S1)</name>
    <dbReference type="NCBI Taxonomy" id="269796"/>
    <lineage>
        <taxon>Bacteria</taxon>
        <taxon>Pseudomonadati</taxon>
        <taxon>Pseudomonadota</taxon>
        <taxon>Alphaproteobacteria</taxon>
        <taxon>Rhodospirillales</taxon>
        <taxon>Rhodospirillaceae</taxon>
        <taxon>Rhodospirillum</taxon>
    </lineage>
</organism>
<dbReference type="KEGG" id="rru:Rru_A0137"/>
<keyword evidence="1" id="KW-0675">Receptor</keyword>
<protein>
    <submittedName>
        <fullName evidence="1">TRAP transporter solute receptor, TAXI family</fullName>
    </submittedName>
</protein>
<dbReference type="PANTHER" id="PTHR42941:SF1">
    <property type="entry name" value="SLL1037 PROTEIN"/>
    <property type="match status" value="1"/>
</dbReference>
<gene>
    <name evidence="1" type="ordered locus">Rru_A0137</name>
</gene>
<name>Q2RY53_RHORT</name>
<sequence>MTRRGLFALVPQVLGMAVGMAGMVAPAVVRPSKAQELRFLRIGTGRTSGAYFPVGGLIASLISNPPGSRPCEKGGSCGVPGLIAVAQSTGGSVDNIVGLQSGQLDLAICQADVAYDAYSRTDAKGVPDFAELRAVASLYKESLHLVARVDSGISTLADLRGKRVGLGDPASGTLVSVRLLLSALGLGEKAVKADYDPPSAAADKVADGRLDAFFFFGGEPVALITSLRERAEVTVVPVDGPAVEDLAARSPFLTLGLIRQQAYDNPLPIVTLQVAAVLVTRADMDDALIEAITAALWHRQTKILFEKGPPQITQATLGQAVQGIAVPLHPGAMRYYRKEGIIDRPGPMQP</sequence>
<dbReference type="NCBIfam" id="TIGR02122">
    <property type="entry name" value="TRAP_TAXI"/>
    <property type="match status" value="1"/>
</dbReference>
<dbReference type="Pfam" id="PF16868">
    <property type="entry name" value="NMT1_3"/>
    <property type="match status" value="1"/>
</dbReference>
<proteinExistence type="predicted"/>
<keyword evidence="2" id="KW-1185">Reference proteome</keyword>
<reference evidence="1 2" key="1">
    <citation type="journal article" date="2011" name="Stand. Genomic Sci.">
        <title>Complete genome sequence of Rhodospirillum rubrum type strain (S1).</title>
        <authorList>
            <person name="Munk A.C."/>
            <person name="Copeland A."/>
            <person name="Lucas S."/>
            <person name="Lapidus A."/>
            <person name="Del Rio T.G."/>
            <person name="Barry K."/>
            <person name="Detter J.C."/>
            <person name="Hammon N."/>
            <person name="Israni S."/>
            <person name="Pitluck S."/>
            <person name="Brettin T."/>
            <person name="Bruce D."/>
            <person name="Han C."/>
            <person name="Tapia R."/>
            <person name="Gilna P."/>
            <person name="Schmutz J."/>
            <person name="Larimer F."/>
            <person name="Land M."/>
            <person name="Kyrpides N.C."/>
            <person name="Mavromatis K."/>
            <person name="Richardson P."/>
            <person name="Rohde M."/>
            <person name="Goker M."/>
            <person name="Klenk H.P."/>
            <person name="Zhang Y."/>
            <person name="Roberts G.P."/>
            <person name="Reslewic S."/>
            <person name="Schwartz D.C."/>
        </authorList>
    </citation>
    <scope>NUCLEOTIDE SEQUENCE [LARGE SCALE GENOMIC DNA]</scope>
    <source>
        <strain evidence="2">ATCC 11170 / ATH 1.1.1 / DSM 467 / LMG 4362 / NCIMB 8255 / S1</strain>
    </source>
</reference>
<dbReference type="HOGENOM" id="CLU_033215_1_0_5"/>
<dbReference type="STRING" id="269796.Rru_A0137"/>
<dbReference type="PANTHER" id="PTHR42941">
    <property type="entry name" value="SLL1037 PROTEIN"/>
    <property type="match status" value="1"/>
</dbReference>
<dbReference type="SUPFAM" id="SSF53850">
    <property type="entry name" value="Periplasmic binding protein-like II"/>
    <property type="match status" value="1"/>
</dbReference>
<dbReference type="Gene3D" id="3.40.190.10">
    <property type="entry name" value="Periplasmic binding protein-like II"/>
    <property type="match status" value="2"/>
</dbReference>
<dbReference type="EMBL" id="CP000230">
    <property type="protein sequence ID" value="ABC20942.1"/>
    <property type="molecule type" value="Genomic_DNA"/>
</dbReference>
<dbReference type="AlphaFoldDB" id="Q2RY53"/>
<dbReference type="PhylomeDB" id="Q2RY53"/>
<dbReference type="Proteomes" id="UP000001929">
    <property type="component" value="Chromosome"/>
</dbReference>
<dbReference type="InterPro" id="IPR011852">
    <property type="entry name" value="TRAP_TAXI"/>
</dbReference>
<dbReference type="PATRIC" id="fig|269796.9.peg.192"/>
<accession>Q2RY53</accession>
<evidence type="ECO:0000313" key="1">
    <source>
        <dbReference type="EMBL" id="ABC20942.1"/>
    </source>
</evidence>
<dbReference type="eggNOG" id="COG2358">
    <property type="taxonomic scope" value="Bacteria"/>
</dbReference>
<evidence type="ECO:0000313" key="2">
    <source>
        <dbReference type="Proteomes" id="UP000001929"/>
    </source>
</evidence>